<evidence type="ECO:0000256" key="9">
    <source>
        <dbReference type="ARBA" id="ARBA00022771"/>
    </source>
</evidence>
<dbReference type="SUPFAM" id="SSF53098">
    <property type="entry name" value="Ribonuclease H-like"/>
    <property type="match status" value="2"/>
</dbReference>
<evidence type="ECO:0000313" key="27">
    <source>
        <dbReference type="EMBL" id="TRZ11906.1"/>
    </source>
</evidence>
<dbReference type="Gene3D" id="3.30.420.10">
    <property type="entry name" value="Ribonuclease H-like superfamily/Ribonuclease H"/>
    <property type="match status" value="2"/>
</dbReference>
<dbReference type="Gene3D" id="1.10.1200.30">
    <property type="match status" value="1"/>
</dbReference>
<keyword evidence="12" id="KW-0460">Magnesium</keyword>
<dbReference type="InterPro" id="IPR012337">
    <property type="entry name" value="RNaseH-like_sf"/>
</dbReference>
<gene>
    <name evidence="27" type="ORF">HGM15179_015200</name>
</gene>
<dbReference type="SUPFAM" id="SSF47943">
    <property type="entry name" value="Retrovirus capsid protein, N-terminal core domain"/>
    <property type="match status" value="1"/>
</dbReference>
<keyword evidence="4" id="KW-0548">Nucleotidyltransferase</keyword>
<dbReference type="GO" id="GO:0006310">
    <property type="term" value="P:DNA recombination"/>
    <property type="evidence" value="ECO:0007669"/>
    <property type="project" value="UniProtKB-KW"/>
</dbReference>
<dbReference type="Pfam" id="PF00075">
    <property type="entry name" value="RNase_H"/>
    <property type="match status" value="1"/>
</dbReference>
<evidence type="ECO:0000259" key="24">
    <source>
        <dbReference type="PROSITE" id="PS50879"/>
    </source>
</evidence>
<evidence type="ECO:0000256" key="17">
    <source>
        <dbReference type="ARBA" id="ARBA00023268"/>
    </source>
</evidence>
<dbReference type="Pfam" id="PF02022">
    <property type="entry name" value="Integrase_Zn"/>
    <property type="match status" value="1"/>
</dbReference>
<feature type="compositionally biased region" description="Low complexity" evidence="20">
    <location>
        <begin position="341"/>
        <end position="351"/>
    </location>
</feature>
<organism evidence="27 28">
    <name type="scientific">Zosterops borbonicus</name>
    <dbReference type="NCBI Taxonomy" id="364589"/>
    <lineage>
        <taxon>Eukaryota</taxon>
        <taxon>Metazoa</taxon>
        <taxon>Chordata</taxon>
        <taxon>Craniata</taxon>
        <taxon>Vertebrata</taxon>
        <taxon>Euteleostomi</taxon>
        <taxon>Archelosauria</taxon>
        <taxon>Archosauria</taxon>
        <taxon>Dinosauria</taxon>
        <taxon>Saurischia</taxon>
        <taxon>Theropoda</taxon>
        <taxon>Coelurosauria</taxon>
        <taxon>Aves</taxon>
        <taxon>Neognathae</taxon>
        <taxon>Neoaves</taxon>
        <taxon>Telluraves</taxon>
        <taxon>Australaves</taxon>
        <taxon>Passeriformes</taxon>
        <taxon>Sylvioidea</taxon>
        <taxon>Zosteropidae</taxon>
        <taxon>Zosterops</taxon>
    </lineage>
</organism>
<keyword evidence="3" id="KW-0808">Transferase</keyword>
<dbReference type="SUPFAM" id="SSF47353">
    <property type="entry name" value="Retrovirus capsid dimerization domain-like"/>
    <property type="match status" value="1"/>
</dbReference>
<dbReference type="InterPro" id="IPR018061">
    <property type="entry name" value="Retropepsins"/>
</dbReference>
<keyword evidence="17" id="KW-0511">Multifunctional enzyme</keyword>
<dbReference type="Pfam" id="PF00665">
    <property type="entry name" value="rve"/>
    <property type="match status" value="1"/>
</dbReference>
<evidence type="ECO:0000256" key="14">
    <source>
        <dbReference type="ARBA" id="ARBA00022918"/>
    </source>
</evidence>
<keyword evidence="8" id="KW-0255">Endonuclease</keyword>
<evidence type="ECO:0000256" key="3">
    <source>
        <dbReference type="ARBA" id="ARBA00022679"/>
    </source>
</evidence>
<keyword evidence="6" id="KW-0479">Metal-binding</keyword>
<dbReference type="GO" id="GO:0003677">
    <property type="term" value="F:DNA binding"/>
    <property type="evidence" value="ECO:0007669"/>
    <property type="project" value="UniProtKB-KW"/>
</dbReference>
<dbReference type="GO" id="GO:0015074">
    <property type="term" value="P:DNA integration"/>
    <property type="evidence" value="ECO:0007669"/>
    <property type="project" value="UniProtKB-KW"/>
</dbReference>
<evidence type="ECO:0000259" key="21">
    <source>
        <dbReference type="PROSITE" id="PS50175"/>
    </source>
</evidence>
<evidence type="ECO:0000256" key="12">
    <source>
        <dbReference type="ARBA" id="ARBA00022842"/>
    </source>
</evidence>
<dbReference type="InterPro" id="IPR003308">
    <property type="entry name" value="Integrase_Zn-bd_dom_N"/>
</dbReference>
<feature type="domain" description="Reverse transcriptase" evidence="23">
    <location>
        <begin position="689"/>
        <end position="878"/>
    </location>
</feature>
<keyword evidence="5" id="KW-0540">Nuclease</keyword>
<feature type="DNA-binding region" description="Integrase-type" evidence="19">
    <location>
        <begin position="1504"/>
        <end position="1551"/>
    </location>
</feature>
<dbReference type="InterPro" id="IPR000477">
    <property type="entry name" value="RT_dom"/>
</dbReference>
<evidence type="ECO:0000256" key="8">
    <source>
        <dbReference type="ARBA" id="ARBA00022759"/>
    </source>
</evidence>
<dbReference type="Gene3D" id="2.30.30.10">
    <property type="entry name" value="Integrase, C-terminal domain superfamily, retroviral"/>
    <property type="match status" value="1"/>
</dbReference>
<evidence type="ECO:0000256" key="4">
    <source>
        <dbReference type="ARBA" id="ARBA00022695"/>
    </source>
</evidence>
<dbReference type="InterPro" id="IPR045345">
    <property type="entry name" value="Gag_p24_C"/>
</dbReference>
<keyword evidence="16" id="KW-0233">DNA recombination</keyword>
<evidence type="ECO:0000256" key="18">
    <source>
        <dbReference type="PROSITE-ProRule" id="PRU00450"/>
    </source>
</evidence>
<protein>
    <submittedName>
        <fullName evidence="27">Uncharacterized protein</fullName>
    </submittedName>
</protein>
<dbReference type="Gene3D" id="1.10.375.10">
    <property type="entry name" value="Human Immunodeficiency Virus Type 1 Capsid Protein"/>
    <property type="match status" value="1"/>
</dbReference>
<dbReference type="Proteomes" id="UP000796761">
    <property type="component" value="Unassembled WGS sequence"/>
</dbReference>
<dbReference type="InterPro" id="IPR017856">
    <property type="entry name" value="Integrase-like_N"/>
</dbReference>
<keyword evidence="15" id="KW-0238">DNA-binding</keyword>
<dbReference type="Gene3D" id="3.10.10.10">
    <property type="entry name" value="HIV Type 1 Reverse Transcriptase, subunit A, domain 1"/>
    <property type="match status" value="1"/>
</dbReference>
<feature type="domain" description="Integrase-type" evidence="22">
    <location>
        <begin position="1282"/>
        <end position="1323"/>
    </location>
</feature>
<keyword evidence="11" id="KW-0862">Zinc</keyword>
<evidence type="ECO:0000256" key="1">
    <source>
        <dbReference type="ARBA" id="ARBA00010879"/>
    </source>
</evidence>
<dbReference type="Pfam" id="PF00077">
    <property type="entry name" value="RVP"/>
    <property type="match status" value="1"/>
</dbReference>
<feature type="region of interest" description="Disordered" evidence="20">
    <location>
        <begin position="327"/>
        <end position="408"/>
    </location>
</feature>
<dbReference type="PANTHER" id="PTHR41694:SF4">
    <property type="entry name" value="ENDOGENOUS RETROVIRUS GROUP K MEMBER 10 POL PROTEIN-RELATED"/>
    <property type="match status" value="1"/>
</dbReference>
<dbReference type="GO" id="GO:0035613">
    <property type="term" value="F:RNA stem-loop binding"/>
    <property type="evidence" value="ECO:0007669"/>
    <property type="project" value="TreeGrafter"/>
</dbReference>
<dbReference type="GO" id="GO:0006508">
    <property type="term" value="P:proteolysis"/>
    <property type="evidence" value="ECO:0007669"/>
    <property type="project" value="UniProtKB-KW"/>
</dbReference>
<dbReference type="PROSITE" id="PS50879">
    <property type="entry name" value="RNASE_H_1"/>
    <property type="match status" value="1"/>
</dbReference>
<dbReference type="InterPro" id="IPR021109">
    <property type="entry name" value="Peptidase_aspartic_dom_sf"/>
</dbReference>
<evidence type="ECO:0000259" key="23">
    <source>
        <dbReference type="PROSITE" id="PS50878"/>
    </source>
</evidence>
<dbReference type="GO" id="GO:0004523">
    <property type="term" value="F:RNA-DNA hybrid ribonuclease activity"/>
    <property type="evidence" value="ECO:0007669"/>
    <property type="project" value="InterPro"/>
</dbReference>
<dbReference type="PROSITE" id="PS50994">
    <property type="entry name" value="INTEGRASE"/>
    <property type="match status" value="1"/>
</dbReference>
<dbReference type="InterPro" id="IPR001584">
    <property type="entry name" value="Integrase_cat-core"/>
</dbReference>
<keyword evidence="10" id="KW-0378">Hydrolase</keyword>
<name>A0A8K1G5D3_9PASS</name>
<dbReference type="InterPro" id="IPR036862">
    <property type="entry name" value="Integrase_C_dom_sf_retrovir"/>
</dbReference>
<dbReference type="GO" id="GO:0016032">
    <property type="term" value="P:viral process"/>
    <property type="evidence" value="ECO:0007669"/>
    <property type="project" value="InterPro"/>
</dbReference>
<evidence type="ECO:0000256" key="10">
    <source>
        <dbReference type="ARBA" id="ARBA00022801"/>
    </source>
</evidence>
<dbReference type="PROSITE" id="PS50876">
    <property type="entry name" value="ZF_INTEGRASE"/>
    <property type="match status" value="1"/>
</dbReference>
<dbReference type="SUPFAM" id="SSF50122">
    <property type="entry name" value="DNA-binding domain of retroviral integrase"/>
    <property type="match status" value="1"/>
</dbReference>
<evidence type="ECO:0000256" key="7">
    <source>
        <dbReference type="ARBA" id="ARBA00022750"/>
    </source>
</evidence>
<dbReference type="EMBL" id="SWJQ01000646">
    <property type="protein sequence ID" value="TRZ11906.1"/>
    <property type="molecule type" value="Genomic_DNA"/>
</dbReference>
<keyword evidence="7" id="KW-0064">Aspartyl protease</keyword>
<dbReference type="Pfam" id="PF00078">
    <property type="entry name" value="RVT_1"/>
    <property type="match status" value="1"/>
</dbReference>
<comment type="similarity">
    <text evidence="1">Belongs to the beta type-B retroviral polymerase family. HERV class-II K(HML-2) pol subfamily.</text>
</comment>
<dbReference type="InterPro" id="IPR008919">
    <property type="entry name" value="Retrov_capsid_N"/>
</dbReference>
<dbReference type="Pfam" id="PF19317">
    <property type="entry name" value="Gag_p24_C"/>
    <property type="match status" value="1"/>
</dbReference>
<dbReference type="PROSITE" id="PS50878">
    <property type="entry name" value="RT_POL"/>
    <property type="match status" value="1"/>
</dbReference>
<dbReference type="InterPro" id="IPR001037">
    <property type="entry name" value="Integrase_C_retrovir"/>
</dbReference>
<evidence type="ECO:0000313" key="28">
    <source>
        <dbReference type="Proteomes" id="UP000796761"/>
    </source>
</evidence>
<dbReference type="InterPro" id="IPR043128">
    <property type="entry name" value="Rev_trsase/Diguanyl_cyclase"/>
</dbReference>
<evidence type="ECO:0000256" key="16">
    <source>
        <dbReference type="ARBA" id="ARBA00023172"/>
    </source>
</evidence>
<evidence type="ECO:0000256" key="6">
    <source>
        <dbReference type="ARBA" id="ARBA00022723"/>
    </source>
</evidence>
<dbReference type="PROSITE" id="PS51027">
    <property type="entry name" value="INTEGRASE_DBD"/>
    <property type="match status" value="1"/>
</dbReference>
<evidence type="ECO:0000256" key="2">
    <source>
        <dbReference type="ARBA" id="ARBA00022670"/>
    </source>
</evidence>
<dbReference type="InterPro" id="IPR001969">
    <property type="entry name" value="Aspartic_peptidase_AS"/>
</dbReference>
<evidence type="ECO:0000256" key="5">
    <source>
        <dbReference type="ARBA" id="ARBA00022722"/>
    </source>
</evidence>
<dbReference type="GO" id="GO:0008270">
    <property type="term" value="F:zinc ion binding"/>
    <property type="evidence" value="ECO:0007669"/>
    <property type="project" value="UniProtKB-KW"/>
</dbReference>
<feature type="domain" description="Integrase catalytic" evidence="25">
    <location>
        <begin position="1332"/>
        <end position="1495"/>
    </location>
</feature>
<evidence type="ECO:0000259" key="25">
    <source>
        <dbReference type="PROSITE" id="PS50994"/>
    </source>
</evidence>
<feature type="domain" description="Peptidase A2" evidence="21">
    <location>
        <begin position="553"/>
        <end position="628"/>
    </location>
</feature>
<evidence type="ECO:0000256" key="11">
    <source>
        <dbReference type="ARBA" id="ARBA00022833"/>
    </source>
</evidence>
<sequence>MGAKLSAAQKDVFRCFVGVLTVSKVKFSKGELKKYVRRLFLHFPDTSPEAVTETQYWGPVIQKFTDLASSGDSKAPNYLFWSQQIYSAMLKLKAPVVYRKTRGGHDAEPSWQQLSQHAIKELMKALKEHGRSSPYFLGLLNSQITRTVVVPHDLKFLFRCLHSKTEYQLWEATWKGLLQDTLPSLLEEPDTAVDNQGNLITLKHLLGEGNWETPQKQATGIPKEVLDVTARLAVKAFEIMRPSGPLQSYVDIFQGPQEHYLQFVERLTAAVEQQEEDEVARGRLIKSLAFKHANEVCKRAILTLPRDPKPTLQDYIKVVTEVVPLMTPGHPEKKNHQRTVAAAAAETSTSAPDKLTPRTPRPNRQYSKGQLLETKQEPDPEENFPDRTRDSPLQSPDSEGCNPHQRFPIPDSFLTTTSECVPFRLELVKPLWLSDSEWHTATVSRDRGTWRSIDTKWVVVGDCKYTPPEVEIVPQTTASDPEWFVLWLRCTTPPIYLPKGQIIAQAIPSLPERECPEGECKTCHPQINSVIYISKNRPEETCKLKVGEETRHIKGLLDTGADVTIIPEHLWPSHWPLQTVVEQVEGVGGLQLAKRSKSVVQIEGSRGQLANIRPFVLNYKAPLWGRDVMAQWGVTIGFPDPPENFRAAATETRPTQKLNWLTNSPVWVEQWPLSKEKLQALNELVEEQLQKGHIVESTSPWNSPVFVIKKSDKNKWRLLQDLRKINEVIEDMGSLQPGMPSPTMLPQNWNLAIIDIKDCFFQIPLHPDDAPRFAFSVPNINREAPRRRYHWKVLPQGMKNSPAICQWYVSSLLTPVRAAAHQAIIHHYMDDVLVCAPNDDLLTHALDLTVNALIAAGFELQESKIQKMPPWKYLGLEIKKRTIVPQKLAIKTKIETLADVHQLCGALNWANRCDSDLPFQFTILGRLPHLHGFELQESKIQKMPPWKYLGLEIKKRTIVPQKLAIKTKIETLADVHQLCGALNWANRCDSDLPFQFTILGRLPHLHGMIFQWDKKVTSIPKKDRDGRDPLLIIEWVFLSHHRSKRMTRPQELMADLIRKARVRIRELAGCDFECINLPIRLNSGQITKVMLEHLLQENEALQFALDNYTGQISIHRHAHKIFNQDAQFQLALQSVQSKKPLEALTVFTDASGGSHKSVMTWKDPQTQQWESDIAEVEGSPQVAELAAVVRAFERFSEPFNLVTDSAYVAGVVARAENSILQEVSNTALFELLSKLVKLISHREQPFYVMHTRSHTDLPGFIAEGNRRADALAAPAAIAPLPDVFQQAKISHQLFHQNAPGLVRRFHITRDQAKAIVVTCPSCQRHAVPTMHAGVNPRGLSSNEVWQMDVTHVSQFGRLKYVHVSVDTFSGAVFASAHTGEKAGDVIKHLLQAFSLMGIPKFLKTDNGPGYASRELRDFLQQWGVDHKTGIPHSPTGQAIVERTHQNLKRVLNQQNQILKLETPQTRLTRALYTLNFLNCSFETMNPPIIRHFGGNENLKEKERPPVLVRDPETLRTEGPHELITWGRGYACVSTPSGVRWVPAKWVKPYVPKASEGKRLVTVAS</sequence>
<dbReference type="SUPFAM" id="SSF46919">
    <property type="entry name" value="N-terminal Zn binding domain of HIV integrase"/>
    <property type="match status" value="1"/>
</dbReference>
<dbReference type="InterPro" id="IPR043502">
    <property type="entry name" value="DNA/RNA_pol_sf"/>
</dbReference>
<evidence type="ECO:0000259" key="26">
    <source>
        <dbReference type="PROSITE" id="PS51027"/>
    </source>
</evidence>
<dbReference type="InterPro" id="IPR002156">
    <property type="entry name" value="RNaseH_domain"/>
</dbReference>
<feature type="domain" description="Integrase-type" evidence="26">
    <location>
        <begin position="1504"/>
        <end position="1551"/>
    </location>
</feature>
<feature type="domain" description="RNase H type-1" evidence="24">
    <location>
        <begin position="1140"/>
        <end position="1277"/>
    </location>
</feature>
<proteinExistence type="inferred from homology"/>
<dbReference type="SUPFAM" id="SSF56672">
    <property type="entry name" value="DNA/RNA polymerases"/>
    <property type="match status" value="2"/>
</dbReference>
<evidence type="ECO:0000256" key="20">
    <source>
        <dbReference type="SAM" id="MobiDB-lite"/>
    </source>
</evidence>
<keyword evidence="2" id="KW-0645">Protease</keyword>
<dbReference type="OrthoDB" id="9398000at2759"/>
<comment type="caution">
    <text evidence="27">The sequence shown here is derived from an EMBL/GenBank/DDBJ whole genome shotgun (WGS) entry which is preliminary data.</text>
</comment>
<keyword evidence="9 18" id="KW-0863">Zinc-finger</keyword>
<dbReference type="InterPro" id="IPR008916">
    <property type="entry name" value="Retrov_capsid_C"/>
</dbReference>
<keyword evidence="13" id="KW-0229">DNA integration</keyword>
<dbReference type="Gene3D" id="1.10.10.200">
    <property type="match status" value="1"/>
</dbReference>
<dbReference type="PANTHER" id="PTHR41694">
    <property type="entry name" value="ENDOGENOUS RETROVIRUS GROUP K MEMBER POL PROTEIN"/>
    <property type="match status" value="1"/>
</dbReference>
<dbReference type="Pfam" id="PF00552">
    <property type="entry name" value="IN_DBD_C"/>
    <property type="match status" value="1"/>
</dbReference>
<dbReference type="Gene3D" id="2.40.70.10">
    <property type="entry name" value="Acid Proteases"/>
    <property type="match status" value="1"/>
</dbReference>
<feature type="compositionally biased region" description="Basic and acidic residues" evidence="20">
    <location>
        <begin position="374"/>
        <end position="390"/>
    </location>
</feature>
<dbReference type="GO" id="GO:0004190">
    <property type="term" value="F:aspartic-type endopeptidase activity"/>
    <property type="evidence" value="ECO:0007669"/>
    <property type="project" value="UniProtKB-KW"/>
</dbReference>
<dbReference type="Gene3D" id="3.30.70.270">
    <property type="match status" value="3"/>
</dbReference>
<dbReference type="InterPro" id="IPR001995">
    <property type="entry name" value="Peptidase_A2_cat"/>
</dbReference>
<evidence type="ECO:0000256" key="13">
    <source>
        <dbReference type="ARBA" id="ARBA00022908"/>
    </source>
</evidence>
<evidence type="ECO:0000259" key="22">
    <source>
        <dbReference type="PROSITE" id="PS50876"/>
    </source>
</evidence>
<dbReference type="PROSITE" id="PS00141">
    <property type="entry name" value="ASP_PROTEASE"/>
    <property type="match status" value="1"/>
</dbReference>
<dbReference type="PROSITE" id="PS50175">
    <property type="entry name" value="ASP_PROT_RETROV"/>
    <property type="match status" value="1"/>
</dbReference>
<reference evidence="27" key="1">
    <citation type="submission" date="2019-04" db="EMBL/GenBank/DDBJ databases">
        <title>Genome assembly of Zosterops borbonicus 15179.</title>
        <authorList>
            <person name="Leroy T."/>
            <person name="Anselmetti Y."/>
            <person name="Tilak M.-K."/>
            <person name="Nabholz B."/>
        </authorList>
    </citation>
    <scope>NUCLEOTIDE SEQUENCE</scope>
    <source>
        <strain evidence="27">HGM_15179</strain>
        <tissue evidence="27">Muscle</tissue>
    </source>
</reference>
<evidence type="ECO:0000256" key="19">
    <source>
        <dbReference type="PROSITE-ProRule" id="PRU00506"/>
    </source>
</evidence>
<keyword evidence="28" id="KW-1185">Reference proteome</keyword>
<dbReference type="Pfam" id="PF00607">
    <property type="entry name" value="Gag_p24"/>
    <property type="match status" value="1"/>
</dbReference>
<keyword evidence="14" id="KW-0695">RNA-directed DNA polymerase</keyword>
<evidence type="ECO:0000256" key="15">
    <source>
        <dbReference type="ARBA" id="ARBA00023125"/>
    </source>
</evidence>
<dbReference type="InterPro" id="IPR034170">
    <property type="entry name" value="Retropepsin-like_cat_dom"/>
</dbReference>
<dbReference type="CDD" id="cd05482">
    <property type="entry name" value="HIV_retropepsin_like"/>
    <property type="match status" value="1"/>
</dbReference>
<dbReference type="InterPro" id="IPR036397">
    <property type="entry name" value="RNaseH_sf"/>
</dbReference>
<accession>A0A8K1G5D3</accession>
<dbReference type="SUPFAM" id="SSF50630">
    <property type="entry name" value="Acid proteases"/>
    <property type="match status" value="1"/>
</dbReference>
<dbReference type="GO" id="GO:0003964">
    <property type="term" value="F:RNA-directed DNA polymerase activity"/>
    <property type="evidence" value="ECO:0007669"/>
    <property type="project" value="UniProtKB-KW"/>
</dbReference>